<feature type="compositionally biased region" description="Low complexity" evidence="1">
    <location>
        <begin position="149"/>
        <end position="178"/>
    </location>
</feature>
<dbReference type="NCBIfam" id="NF045517">
    <property type="entry name" value="halo_surf_dom"/>
    <property type="match status" value="1"/>
</dbReference>
<keyword evidence="2" id="KW-0472">Membrane</keyword>
<dbReference type="AlphaFoldDB" id="A0ABD5PE51"/>
<gene>
    <name evidence="3" type="ORF">ACFO0N_13350</name>
</gene>
<dbReference type="RefSeq" id="WP_267619866.1">
    <property type="nucleotide sequence ID" value="NZ_JAODIW010000004.1"/>
</dbReference>
<sequence length="215" mass="21475">MKPSTSPPPGQVVPVATRVAAVFVLLGCLFVAPALALPADGPLVGATGAPHDATVAHDGDDLVLRTGPGQVVAGAANLTTGERVVVRIEAGGERPFVLSRPATVGSDGAFAVRFDLSARRPASNVTVSVLHDSRVLADVPAELRLLESTTTSPGSATAPNTNAQANTSAGTASASAAGPESNAERPPAERGVPLWFAGLLAVAAATLAAVVVRSR</sequence>
<name>A0ABD5PE51_9EURY</name>
<accession>A0ABD5PE51</accession>
<dbReference type="Proteomes" id="UP001595921">
    <property type="component" value="Unassembled WGS sequence"/>
</dbReference>
<keyword evidence="4" id="KW-1185">Reference proteome</keyword>
<feature type="region of interest" description="Disordered" evidence="1">
    <location>
        <begin position="149"/>
        <end position="187"/>
    </location>
</feature>
<reference evidence="3 4" key="1">
    <citation type="journal article" date="2019" name="Int. J. Syst. Evol. Microbiol.">
        <title>The Global Catalogue of Microorganisms (GCM) 10K type strain sequencing project: providing services to taxonomists for standard genome sequencing and annotation.</title>
        <authorList>
            <consortium name="The Broad Institute Genomics Platform"/>
            <consortium name="The Broad Institute Genome Sequencing Center for Infectious Disease"/>
            <person name="Wu L."/>
            <person name="Ma J."/>
        </authorList>
    </citation>
    <scope>NUCLEOTIDE SEQUENCE [LARGE SCALE GENOMIC DNA]</scope>
    <source>
        <strain evidence="3 4">CGMCC 1.12553</strain>
    </source>
</reference>
<dbReference type="EMBL" id="JBHSDS010000007">
    <property type="protein sequence ID" value="MFC4358930.1"/>
    <property type="molecule type" value="Genomic_DNA"/>
</dbReference>
<keyword evidence="2" id="KW-0812">Transmembrane</keyword>
<comment type="caution">
    <text evidence="3">The sequence shown here is derived from an EMBL/GenBank/DDBJ whole genome shotgun (WGS) entry which is preliminary data.</text>
</comment>
<evidence type="ECO:0000256" key="2">
    <source>
        <dbReference type="SAM" id="Phobius"/>
    </source>
</evidence>
<proteinExistence type="predicted"/>
<feature type="transmembrane region" description="Helical" evidence="2">
    <location>
        <begin position="192"/>
        <end position="212"/>
    </location>
</feature>
<protein>
    <submittedName>
        <fullName evidence="3">BGTF surface domain-containing protein</fullName>
    </submittedName>
</protein>
<keyword evidence="2" id="KW-1133">Transmembrane helix</keyword>
<organism evidence="3 4">
    <name type="scientific">Halobium salinum</name>
    <dbReference type="NCBI Taxonomy" id="1364940"/>
    <lineage>
        <taxon>Archaea</taxon>
        <taxon>Methanobacteriati</taxon>
        <taxon>Methanobacteriota</taxon>
        <taxon>Stenosarchaea group</taxon>
        <taxon>Halobacteria</taxon>
        <taxon>Halobacteriales</taxon>
        <taxon>Haloferacaceae</taxon>
        <taxon>Halobium</taxon>
    </lineage>
</organism>
<evidence type="ECO:0000256" key="1">
    <source>
        <dbReference type="SAM" id="MobiDB-lite"/>
    </source>
</evidence>
<evidence type="ECO:0000313" key="3">
    <source>
        <dbReference type="EMBL" id="MFC4358930.1"/>
    </source>
</evidence>
<evidence type="ECO:0000313" key="4">
    <source>
        <dbReference type="Proteomes" id="UP001595921"/>
    </source>
</evidence>